<gene>
    <name evidence="1" type="ORF">LLEC1_00970</name>
</gene>
<proteinExistence type="predicted"/>
<keyword evidence="2" id="KW-1185">Reference proteome</keyword>
<organism evidence="1 2">
    <name type="scientific">Cordyceps confragosa</name>
    <name type="common">Lecanicillium lecanii</name>
    <dbReference type="NCBI Taxonomy" id="2714763"/>
    <lineage>
        <taxon>Eukaryota</taxon>
        <taxon>Fungi</taxon>
        <taxon>Dikarya</taxon>
        <taxon>Ascomycota</taxon>
        <taxon>Pezizomycotina</taxon>
        <taxon>Sordariomycetes</taxon>
        <taxon>Hypocreomycetidae</taxon>
        <taxon>Hypocreales</taxon>
        <taxon>Cordycipitaceae</taxon>
        <taxon>Akanthomyces</taxon>
    </lineage>
</organism>
<dbReference type="Proteomes" id="UP000243081">
    <property type="component" value="Unassembled WGS sequence"/>
</dbReference>
<comment type="caution">
    <text evidence="1">The sequence shown here is derived from an EMBL/GenBank/DDBJ whole genome shotgun (WGS) entry which is preliminary data.</text>
</comment>
<sequence>SRFAFTAVSDGQKFSGFRGLRALLRLVRCRGGGSCHPGPDRNDIELATEAWGYSCCGTLMCHLRRFVESALNFQRAARWPRDAKIILLLPVRPGNVRIVFRARSIHSVAHLYSPERKSRVQVLRRQVIVPPKMLIRFQSSYTSTARYLYKSALATRQRLHKYVLADVFTKSSVMQKTGNFEQKASAEAHTCRTGW</sequence>
<dbReference type="AlphaFoldDB" id="A0A179I3D8"/>
<protein>
    <submittedName>
        <fullName evidence="1">Uncharacterized protein</fullName>
    </submittedName>
</protein>
<evidence type="ECO:0000313" key="1">
    <source>
        <dbReference type="EMBL" id="OAQ97187.1"/>
    </source>
</evidence>
<name>A0A179I3D8_CORDF</name>
<feature type="non-terminal residue" evidence="1">
    <location>
        <position position="1"/>
    </location>
</feature>
<reference evidence="1 2" key="1">
    <citation type="submission" date="2016-03" db="EMBL/GenBank/DDBJ databases">
        <title>Fine-scale spatial genetic structure of a fungal parasite of coffee scale insects.</title>
        <authorList>
            <person name="Jackson D."/>
            <person name="Zemenick K.A."/>
            <person name="Malloure B."/>
            <person name="Quandt C.A."/>
            <person name="James T.Y."/>
        </authorList>
    </citation>
    <scope>NUCLEOTIDE SEQUENCE [LARGE SCALE GENOMIC DNA]</scope>
    <source>
        <strain evidence="1 2">UM487</strain>
    </source>
</reference>
<evidence type="ECO:0000313" key="2">
    <source>
        <dbReference type="Proteomes" id="UP000243081"/>
    </source>
</evidence>
<dbReference type="EMBL" id="LUKN01003635">
    <property type="protein sequence ID" value="OAQ97187.1"/>
    <property type="molecule type" value="Genomic_DNA"/>
</dbReference>
<accession>A0A179I3D8</accession>